<evidence type="ECO:0000313" key="1">
    <source>
        <dbReference type="EMBL" id="WWD83095.1"/>
    </source>
</evidence>
<protein>
    <submittedName>
        <fullName evidence="1">Uncharacterized protein</fullName>
    </submittedName>
</protein>
<accession>A0ABZ2ET61</accession>
<evidence type="ECO:0000313" key="2">
    <source>
        <dbReference type="Proteomes" id="UP001348492"/>
    </source>
</evidence>
<keyword evidence="2" id="KW-1185">Reference proteome</keyword>
<sequence length="37" mass="4424">MFLTIIMLFGYEKVSLAKYMCFCNENKLLLRVKYGEN</sequence>
<gene>
    <name evidence="1" type="ORF">TEGL_14990</name>
</gene>
<dbReference type="EMBL" id="CP117523">
    <property type="protein sequence ID" value="WWD83095.1"/>
    <property type="molecule type" value="Genomic_DNA"/>
</dbReference>
<organism evidence="1 2">
    <name type="scientific">Terrisporobacter glycolicus ATCC 14880 = DSM 1288</name>
    <dbReference type="NCBI Taxonomy" id="1121315"/>
    <lineage>
        <taxon>Bacteria</taxon>
        <taxon>Bacillati</taxon>
        <taxon>Bacillota</taxon>
        <taxon>Clostridia</taxon>
        <taxon>Peptostreptococcales</taxon>
        <taxon>Peptostreptococcaceae</taxon>
        <taxon>Terrisporobacter</taxon>
    </lineage>
</organism>
<name>A0ABZ2ET61_9FIRM</name>
<dbReference type="Proteomes" id="UP001348492">
    <property type="component" value="Chromosome"/>
</dbReference>
<proteinExistence type="predicted"/>
<reference evidence="1 2" key="1">
    <citation type="journal article" date="2023" name="PLoS ONE">
        <title>Genome-based metabolic and phylogenomic analysis of three Terrisporobacter species.</title>
        <authorList>
            <person name="Boer T."/>
            <person name="Bengelsdorf F.R."/>
            <person name="Bomeke M."/>
            <person name="Daniel R."/>
            <person name="Poehlein A."/>
        </authorList>
    </citation>
    <scope>NUCLEOTIDE SEQUENCE [LARGE SCALE GENOMIC DNA]</scope>
    <source>
        <strain evidence="1 2">DSM 1288</strain>
    </source>
</reference>